<accession>A0A511KIX7</accession>
<evidence type="ECO:0000313" key="2">
    <source>
        <dbReference type="Proteomes" id="UP000321518"/>
    </source>
</evidence>
<evidence type="ECO:0000313" key="1">
    <source>
        <dbReference type="EMBL" id="GEM10310.1"/>
    </source>
</evidence>
<dbReference type="EMBL" id="BJWK01000010">
    <property type="protein sequence ID" value="GEM10310.1"/>
    <property type="molecule type" value="Genomic_DNA"/>
</dbReference>
<comment type="caution">
    <text evidence="1">The sequence shown here is derived from an EMBL/GenBank/DDBJ whole genome shotgun (WGS) entry which is preliminary data.</text>
</comment>
<gene>
    <name evidence="1" type="ORF">Rt10032_c10g4327</name>
</gene>
<proteinExistence type="predicted"/>
<organism evidence="1 2">
    <name type="scientific">Rhodotorula toruloides</name>
    <name type="common">Yeast</name>
    <name type="synonym">Rhodosporidium toruloides</name>
    <dbReference type="NCBI Taxonomy" id="5286"/>
    <lineage>
        <taxon>Eukaryota</taxon>
        <taxon>Fungi</taxon>
        <taxon>Dikarya</taxon>
        <taxon>Basidiomycota</taxon>
        <taxon>Pucciniomycotina</taxon>
        <taxon>Microbotryomycetes</taxon>
        <taxon>Sporidiobolales</taxon>
        <taxon>Sporidiobolaceae</taxon>
        <taxon>Rhodotorula</taxon>
    </lineage>
</organism>
<dbReference type="AlphaFoldDB" id="A0A511KIX7"/>
<protein>
    <submittedName>
        <fullName evidence="1">Uncharacterized protein</fullName>
    </submittedName>
</protein>
<sequence length="140" mass="15795">MQLKLLSDNSVISIDPLPVHRILPERSIPLDTGNYIGLPPERNSTWDFAIILPDQKLFILAQITLFKDFKKFFVFVTPDEGSAKSFALKWDRKKKKRSSSGRRLAPAALSKYSIGYATFSHDELIELAEESPALRQGAFA</sequence>
<dbReference type="Proteomes" id="UP000321518">
    <property type="component" value="Unassembled WGS sequence"/>
</dbReference>
<reference evidence="1 2" key="1">
    <citation type="submission" date="2019-07" db="EMBL/GenBank/DDBJ databases">
        <title>Rhodotorula toruloides NBRC10032 genome sequencing.</title>
        <authorList>
            <person name="Shida Y."/>
            <person name="Takaku H."/>
            <person name="Ogasawara W."/>
            <person name="Mori K."/>
        </authorList>
    </citation>
    <scope>NUCLEOTIDE SEQUENCE [LARGE SCALE GENOMIC DNA]</scope>
    <source>
        <strain evidence="1 2">NBRC10032</strain>
    </source>
</reference>
<name>A0A511KIX7_RHOTO</name>